<reference evidence="3 4" key="1">
    <citation type="submission" date="2020-10" db="EMBL/GenBank/DDBJ databases">
        <title>Mucilaginibacter mali sp. nov., isolated from rhizosphere soil of apple orchard.</title>
        <authorList>
            <person name="Lee J.-S."/>
            <person name="Kim H.S."/>
            <person name="Kim J.-S."/>
        </authorList>
    </citation>
    <scope>NUCLEOTIDE SEQUENCE [LARGE SCALE GENOMIC DNA]</scope>
    <source>
        <strain evidence="3 4">KCTC 23157</strain>
    </source>
</reference>
<sequence>MKNRFKVLLFAAILPAFSTLKAQSIDNGPAERAYLVTTLTKIADPVLDALSKNQLKKLMPVEAKDPKERAYSTHLEAFGRLLAGMAPWLELGPDNTPEGKLRKKYIDLALISIHNATDPKGPDFLNFSQGHQPVVDVAFFAQALLRSPNQLWGKLDAATKANVIAALKSSRVITPSYSNWLLFSATIEAALLKYDHYGDRMRMDYAIKQHLNVWYKGDGAYGDGPNFHWDYYNSFVIQPMLVQTLKTIVDVDVDSAQKAPYKLALAHIKRYAAVQERMISPEGTYPVIGRSLAYRCGAFQALAMVALMHELPEHIKPQQVRAALYTIIKRQMEAPQTFDNKGWLQIGIYGHQPTIGETYISTGSLYLCSEGFLTLGLLATDKFWQGADEDWTSKKVWKGIDVPIDHAIDDKEK</sequence>
<dbReference type="InterPro" id="IPR016624">
    <property type="entry name" value="UCP014753"/>
</dbReference>
<evidence type="ECO:0000313" key="3">
    <source>
        <dbReference type="EMBL" id="MBE9667037.1"/>
    </source>
</evidence>
<dbReference type="RefSeq" id="WP_194106393.1">
    <property type="nucleotide sequence ID" value="NZ_JADFFM010000001.1"/>
</dbReference>
<evidence type="ECO:0000259" key="2">
    <source>
        <dbReference type="Pfam" id="PF10022"/>
    </source>
</evidence>
<evidence type="ECO:0000256" key="1">
    <source>
        <dbReference type="SAM" id="SignalP"/>
    </source>
</evidence>
<evidence type="ECO:0000313" key="4">
    <source>
        <dbReference type="Proteomes" id="UP000632774"/>
    </source>
</evidence>
<dbReference type="InterPro" id="IPR049349">
    <property type="entry name" value="DUF2264_N"/>
</dbReference>
<feature type="signal peptide" evidence="1">
    <location>
        <begin position="1"/>
        <end position="22"/>
    </location>
</feature>
<accession>A0ABR9XI26</accession>
<feature type="domain" description="DUF2264" evidence="2">
    <location>
        <begin position="32"/>
        <end position="391"/>
    </location>
</feature>
<dbReference type="Pfam" id="PF10022">
    <property type="entry name" value="DUF2264"/>
    <property type="match status" value="1"/>
</dbReference>
<dbReference type="PANTHER" id="PTHR35339">
    <property type="entry name" value="LINALOOL DEHYDRATASE_ISOMERASE DOMAIN-CONTAINING PROTEIN"/>
    <property type="match status" value="1"/>
</dbReference>
<keyword evidence="1" id="KW-0732">Signal</keyword>
<keyword evidence="4" id="KW-1185">Reference proteome</keyword>
<dbReference type="EMBL" id="JADFFM010000001">
    <property type="protein sequence ID" value="MBE9667037.1"/>
    <property type="molecule type" value="Genomic_DNA"/>
</dbReference>
<name>A0ABR9XI26_9SPHI</name>
<feature type="chain" id="PRO_5045835339" evidence="1">
    <location>
        <begin position="23"/>
        <end position="413"/>
    </location>
</feature>
<dbReference type="PIRSF" id="PIRSF014753">
    <property type="entry name" value="UCP014753"/>
    <property type="match status" value="1"/>
</dbReference>
<dbReference type="PANTHER" id="PTHR35339:SF3">
    <property type="entry name" value="DUF2264 DOMAIN-CONTAINING PROTEIN"/>
    <property type="match status" value="1"/>
</dbReference>
<comment type="caution">
    <text evidence="3">The sequence shown here is derived from an EMBL/GenBank/DDBJ whole genome shotgun (WGS) entry which is preliminary data.</text>
</comment>
<dbReference type="Proteomes" id="UP000632774">
    <property type="component" value="Unassembled WGS sequence"/>
</dbReference>
<organism evidence="3 4">
    <name type="scientific">Mucilaginibacter boryungensis</name>
    <dbReference type="NCBI Taxonomy" id="768480"/>
    <lineage>
        <taxon>Bacteria</taxon>
        <taxon>Pseudomonadati</taxon>
        <taxon>Bacteroidota</taxon>
        <taxon>Sphingobacteriia</taxon>
        <taxon>Sphingobacteriales</taxon>
        <taxon>Sphingobacteriaceae</taxon>
        <taxon>Mucilaginibacter</taxon>
    </lineage>
</organism>
<protein>
    <submittedName>
        <fullName evidence="3">DUF2264 domain-containing protein</fullName>
    </submittedName>
</protein>
<proteinExistence type="predicted"/>
<gene>
    <name evidence="3" type="ORF">IRJ18_11750</name>
</gene>